<feature type="transmembrane region" description="Helical" evidence="1">
    <location>
        <begin position="48"/>
        <end position="71"/>
    </location>
</feature>
<feature type="transmembrane region" description="Helical" evidence="1">
    <location>
        <begin position="253"/>
        <end position="272"/>
    </location>
</feature>
<sequence>MELQTKDNRKFTNQLPKWAIGCHIGLIFIFFIIGIGVFVLAVKEVSETGLSLSMLLFAIGVVFLEFSWFGYKNLRKYQDIVINIQLGENGYDSYVKDKKENEGHHISIPYENMKYVLIGMDYRLKAKSKIHSGENYNLRTKFVPVRSAKVFIYGLDTSNQVKVTSFPHADEKSLNDWIDVFQRHGVEIYHTDKALTATPSNHEVIESIPKKHFDGTLPFVIGSEAERLDNLFLTDDQKKVMEKNEKKNLKNGLLFTTLLSFLQLLMICFWFPHWDIVGESFSNSSGEFVALFCTILLQFYIYVKVGHVKWYEPLRDMFILYLGIFIGLQLSPDERTPFEPAVQGYAMMTIGAFLFLYYAMKVSSWFKKLGKKVGRTQKDTRFK</sequence>
<evidence type="ECO:0000313" key="2">
    <source>
        <dbReference type="EMBL" id="MFD1781716.1"/>
    </source>
</evidence>
<gene>
    <name evidence="2" type="ORF">ACFSFW_24015</name>
</gene>
<evidence type="ECO:0000256" key="1">
    <source>
        <dbReference type="SAM" id="Phobius"/>
    </source>
</evidence>
<keyword evidence="1" id="KW-0812">Transmembrane</keyword>
<comment type="caution">
    <text evidence="2">The sequence shown here is derived from an EMBL/GenBank/DDBJ whole genome shotgun (WGS) entry which is preliminary data.</text>
</comment>
<feature type="transmembrane region" description="Helical" evidence="1">
    <location>
        <begin position="284"/>
        <end position="302"/>
    </location>
</feature>
<dbReference type="Proteomes" id="UP001597227">
    <property type="component" value="Unassembled WGS sequence"/>
</dbReference>
<dbReference type="RefSeq" id="WP_388042160.1">
    <property type="nucleotide sequence ID" value="NZ_JBHUEK010000034.1"/>
</dbReference>
<feature type="transmembrane region" description="Helical" evidence="1">
    <location>
        <begin position="20"/>
        <end position="42"/>
    </location>
</feature>
<evidence type="ECO:0000313" key="3">
    <source>
        <dbReference type="Proteomes" id="UP001597227"/>
    </source>
</evidence>
<keyword evidence="1" id="KW-0472">Membrane</keyword>
<name>A0ABW4MVP0_9BACI</name>
<dbReference type="EMBL" id="JBHUEK010000034">
    <property type="protein sequence ID" value="MFD1781716.1"/>
    <property type="molecule type" value="Genomic_DNA"/>
</dbReference>
<reference evidence="3" key="1">
    <citation type="journal article" date="2019" name="Int. J. Syst. Evol. Microbiol.">
        <title>The Global Catalogue of Microorganisms (GCM) 10K type strain sequencing project: providing services to taxonomists for standard genome sequencing and annotation.</title>
        <authorList>
            <consortium name="The Broad Institute Genomics Platform"/>
            <consortium name="The Broad Institute Genome Sequencing Center for Infectious Disease"/>
            <person name="Wu L."/>
            <person name="Ma J."/>
        </authorList>
    </citation>
    <scope>NUCLEOTIDE SEQUENCE [LARGE SCALE GENOMIC DNA]</scope>
    <source>
        <strain evidence="3">CCUG 15531</strain>
    </source>
</reference>
<protein>
    <submittedName>
        <fullName evidence="2">Uncharacterized protein</fullName>
    </submittedName>
</protein>
<proteinExistence type="predicted"/>
<feature type="transmembrane region" description="Helical" evidence="1">
    <location>
        <begin position="342"/>
        <end position="360"/>
    </location>
</feature>
<feature type="transmembrane region" description="Helical" evidence="1">
    <location>
        <begin position="314"/>
        <end position="330"/>
    </location>
</feature>
<accession>A0ABW4MVP0</accession>
<keyword evidence="1" id="KW-1133">Transmembrane helix</keyword>
<organism evidence="2 3">
    <name type="scientific">Fredinandcohnia salidurans</name>
    <dbReference type="NCBI Taxonomy" id="2595041"/>
    <lineage>
        <taxon>Bacteria</taxon>
        <taxon>Bacillati</taxon>
        <taxon>Bacillota</taxon>
        <taxon>Bacilli</taxon>
        <taxon>Bacillales</taxon>
        <taxon>Bacillaceae</taxon>
        <taxon>Fredinandcohnia</taxon>
    </lineage>
</organism>
<keyword evidence="3" id="KW-1185">Reference proteome</keyword>